<organism evidence="1">
    <name type="scientific">Ooceraea biroi</name>
    <name type="common">Clonal raider ant</name>
    <name type="synonym">Cerapachys biroi</name>
    <dbReference type="NCBI Taxonomy" id="2015173"/>
    <lineage>
        <taxon>Eukaryota</taxon>
        <taxon>Metazoa</taxon>
        <taxon>Ecdysozoa</taxon>
        <taxon>Arthropoda</taxon>
        <taxon>Hexapoda</taxon>
        <taxon>Insecta</taxon>
        <taxon>Pterygota</taxon>
        <taxon>Neoptera</taxon>
        <taxon>Endopterygota</taxon>
        <taxon>Hymenoptera</taxon>
        <taxon>Apocrita</taxon>
        <taxon>Aculeata</taxon>
        <taxon>Formicoidea</taxon>
        <taxon>Formicidae</taxon>
        <taxon>Dorylinae</taxon>
        <taxon>Ooceraea</taxon>
    </lineage>
</organism>
<sequence>MLSDGLELAVTRVAPQVSLPLDNSDCNNRNGVIISCVKEFRGHSPPIEPRRVIRHFFELLRRTFAANDRNGLVVLTTSSTFEDYETRVSPTHGAWSHIRTLR</sequence>
<dbReference type="AlphaFoldDB" id="A0A3L8DXP6"/>
<evidence type="ECO:0000313" key="1">
    <source>
        <dbReference type="EMBL" id="RLU25221.1"/>
    </source>
</evidence>
<gene>
    <name evidence="1" type="ORF">DMN91_003314</name>
</gene>
<protein>
    <submittedName>
        <fullName evidence="1">Uncharacterized protein</fullName>
    </submittedName>
</protein>
<comment type="caution">
    <text evidence="1">The sequence shown here is derived from an EMBL/GenBank/DDBJ whole genome shotgun (WGS) entry which is preliminary data.</text>
</comment>
<dbReference type="EMBL" id="QOIP01000003">
    <property type="protein sequence ID" value="RLU25221.1"/>
    <property type="molecule type" value="Genomic_DNA"/>
</dbReference>
<name>A0A3L8DXP6_OOCBI</name>
<reference evidence="1" key="1">
    <citation type="journal article" date="2018" name="Genome Res.">
        <title>The genomic architecture and molecular evolution of ant odorant receptors.</title>
        <authorList>
            <person name="McKenzie S.K."/>
            <person name="Kronauer D.J.C."/>
        </authorList>
    </citation>
    <scope>NUCLEOTIDE SEQUENCE [LARGE SCALE GENOMIC DNA]</scope>
    <source>
        <strain evidence="1">Clonal line C1</strain>
    </source>
</reference>
<dbReference type="Proteomes" id="UP000279307">
    <property type="component" value="Chromosome 3"/>
</dbReference>
<proteinExistence type="predicted"/>
<reference evidence="1" key="2">
    <citation type="submission" date="2018-07" db="EMBL/GenBank/DDBJ databases">
        <authorList>
            <person name="Mckenzie S.K."/>
            <person name="Kronauer D.J.C."/>
        </authorList>
    </citation>
    <scope>NUCLEOTIDE SEQUENCE</scope>
    <source>
        <strain evidence="1">Clonal line C1</strain>
    </source>
</reference>
<accession>A0A3L8DXP6</accession>